<organism evidence="1 2">
    <name type="scientific">Fusarium venenatum</name>
    <dbReference type="NCBI Taxonomy" id="56646"/>
    <lineage>
        <taxon>Eukaryota</taxon>
        <taxon>Fungi</taxon>
        <taxon>Dikarya</taxon>
        <taxon>Ascomycota</taxon>
        <taxon>Pezizomycotina</taxon>
        <taxon>Sordariomycetes</taxon>
        <taxon>Hypocreomycetidae</taxon>
        <taxon>Hypocreales</taxon>
        <taxon>Nectriaceae</taxon>
        <taxon>Fusarium</taxon>
    </lineage>
</organism>
<dbReference type="PANTHER" id="PTHR42749:SF1">
    <property type="entry name" value="CELL SHAPE-DETERMINING PROTEIN MREB"/>
    <property type="match status" value="1"/>
</dbReference>
<dbReference type="Gene3D" id="3.90.640.10">
    <property type="entry name" value="Actin, Chain A, domain 4"/>
    <property type="match status" value="1"/>
</dbReference>
<protein>
    <recommendedName>
        <fullName evidence="3">Hsp70 family chaperone</fullName>
    </recommendedName>
</protein>
<evidence type="ECO:0008006" key="3">
    <source>
        <dbReference type="Google" id="ProtNLM"/>
    </source>
</evidence>
<proteinExistence type="predicted"/>
<keyword evidence="2" id="KW-1185">Reference proteome</keyword>
<name>A0A2L2TDM0_9HYPO</name>
<reference evidence="2" key="1">
    <citation type="submission" date="2014-10" db="EMBL/GenBank/DDBJ databases">
        <authorList>
            <person name="King R."/>
        </authorList>
    </citation>
    <scope>NUCLEOTIDE SEQUENCE [LARGE SCALE GENOMIC DNA]</scope>
    <source>
        <strain evidence="2">A3/5</strain>
    </source>
</reference>
<accession>A0A2L2TDM0</accession>
<dbReference type="CDD" id="cd10170">
    <property type="entry name" value="ASKHA_NBD_HSP70"/>
    <property type="match status" value="1"/>
</dbReference>
<evidence type="ECO:0000313" key="1">
    <source>
        <dbReference type="EMBL" id="CEI68188.1"/>
    </source>
</evidence>
<dbReference type="Gene3D" id="3.30.420.40">
    <property type="match status" value="2"/>
</dbReference>
<dbReference type="EMBL" id="LN649231">
    <property type="protein sequence ID" value="CEI68188.1"/>
    <property type="molecule type" value="Genomic_DNA"/>
</dbReference>
<dbReference type="InterPro" id="IPR043129">
    <property type="entry name" value="ATPase_NBD"/>
</dbReference>
<sequence>MTQRPDVTVAIDFGTTFTGVGFLFSTGTIDILNNWPGNNQQSEQKVPTRLIYNHDNTVSSWGFQCDVLDVQVSPGKRDYRFFKLFLDQDTCDEARRGGVTHGLTSTKEAARCGTDYLRQIYRHIKSTYEESTGVRNWANLTVKFLFSVPTTWRGMKVINAFKKMTLDAGFGTEGPGHSSNIDLTEAEAAAVDTLKGGVVEFGTGDIFLTVDAGGGTTDLSLVRVTSVDNRIVQISQIAEVNGVATGSILIDYDFHGLVEQRLSSNPSELDGIPDIPVMMMTSERFKIIKHHFGETTFNSPVYKIPVPGLAYNFSHAGLRIENGRMTFDREEIQGLFDPHVDKIIDKIKEQLDWMIENQPGEQVTRMILSGGLGSSAYVQQRLREHLNDFSHPAAQNCRVIRSRFPQTTVVRGLLEDHKQRMETVNKPVMATYIARASYGVVIREIYDPARHFNEQIEYDEHNPRDRWAINQIQWVIRKGDSVDPNEPLIKQFAIRLQPGQTTRSWDSQIVVSRNEIDFLPRSLRQAGVKRLCLVKSNLTGVQEHELVLQEKRGFCCFSQGYKYYSCVFDIHVIVASADIRFELWFRGQKFSRNHDPIKVEWN</sequence>
<dbReference type="Proteomes" id="UP000245910">
    <property type="component" value="Chromosome III"/>
</dbReference>
<dbReference type="AlphaFoldDB" id="A0A2L2TDM0"/>
<evidence type="ECO:0000313" key="2">
    <source>
        <dbReference type="Proteomes" id="UP000245910"/>
    </source>
</evidence>
<dbReference type="PANTHER" id="PTHR42749">
    <property type="entry name" value="CELL SHAPE-DETERMINING PROTEIN MREB"/>
    <property type="match status" value="1"/>
</dbReference>
<dbReference type="SUPFAM" id="SSF53067">
    <property type="entry name" value="Actin-like ATPase domain"/>
    <property type="match status" value="2"/>
</dbReference>
<dbReference type="STRING" id="56646.A0A2L2TDM0"/>